<dbReference type="AlphaFoldDB" id="A0A2B7ZK81"/>
<name>A0A2B7ZK81_9EURO</name>
<evidence type="ECO:0000313" key="2">
    <source>
        <dbReference type="Proteomes" id="UP000226031"/>
    </source>
</evidence>
<protein>
    <submittedName>
        <fullName evidence="1">Uncharacterized protein</fullName>
    </submittedName>
</protein>
<sequence>MANQVSLMAYLQHGPQALPIVDQGQSIRNTRNDNYGADDIHNVGHWAEFNLATIQQRYGAILAGARIADDPFRTSPPRPINSETAVRSRVDAYLTNRVVRALRSGFAFMSSIQQLTGHTITNFDVGTMAETVDNYIPDVAVFNINLPTNTRPNRLPGDIKPSYKWSMGLRNHPTPSKRTEFKQVLSQVNFYMKQHHARYSFILTDRELVAVRRLDRNGNLQLSDSIPWTARGTASQPQLTVLLGLWYLSMLASRDQDAYLE</sequence>
<keyword evidence="2" id="KW-1185">Reference proteome</keyword>
<comment type="caution">
    <text evidence="1">The sequence shown here is derived from an EMBL/GenBank/DDBJ whole genome shotgun (WGS) entry which is preliminary data.</text>
</comment>
<organism evidence="1 2">
    <name type="scientific">[Emmonsia] crescens</name>
    <dbReference type="NCBI Taxonomy" id="73230"/>
    <lineage>
        <taxon>Eukaryota</taxon>
        <taxon>Fungi</taxon>
        <taxon>Dikarya</taxon>
        <taxon>Ascomycota</taxon>
        <taxon>Pezizomycotina</taxon>
        <taxon>Eurotiomycetes</taxon>
        <taxon>Eurotiomycetidae</taxon>
        <taxon>Onygenales</taxon>
        <taxon>Ajellomycetaceae</taxon>
        <taxon>Emergomyces</taxon>
    </lineage>
</organism>
<reference evidence="1 2" key="1">
    <citation type="submission" date="2017-10" db="EMBL/GenBank/DDBJ databases">
        <title>Comparative genomics in systemic dimorphic fungi from Ajellomycetaceae.</title>
        <authorList>
            <person name="Munoz J.F."/>
            <person name="Mcewen J.G."/>
            <person name="Clay O.K."/>
            <person name="Cuomo C.A."/>
        </authorList>
    </citation>
    <scope>NUCLEOTIDE SEQUENCE [LARGE SCALE GENOMIC DNA]</scope>
    <source>
        <strain evidence="1 2">UAMH4076</strain>
    </source>
</reference>
<accession>A0A2B7ZK81</accession>
<dbReference type="VEuPathDB" id="FungiDB:EMCG_00667"/>
<gene>
    <name evidence="1" type="ORF">GX50_03418</name>
</gene>
<evidence type="ECO:0000313" key="1">
    <source>
        <dbReference type="EMBL" id="PGH33761.1"/>
    </source>
</evidence>
<dbReference type="Proteomes" id="UP000226031">
    <property type="component" value="Unassembled WGS sequence"/>
</dbReference>
<dbReference type="EMBL" id="PDND01000055">
    <property type="protein sequence ID" value="PGH33761.1"/>
    <property type="molecule type" value="Genomic_DNA"/>
</dbReference>
<proteinExistence type="predicted"/>
<dbReference type="STRING" id="73230.A0A2B7ZK81"/>